<dbReference type="PROSITE" id="PS50132">
    <property type="entry name" value="RGS"/>
    <property type="match status" value="1"/>
</dbReference>
<comment type="caution">
    <text evidence="3">The sequence shown here is derived from an EMBL/GenBank/DDBJ whole genome shotgun (WGS) entry which is preliminary data.</text>
</comment>
<accession>A0A815ZW56</accession>
<organism evidence="3 4">
    <name type="scientific">Rotaria sordida</name>
    <dbReference type="NCBI Taxonomy" id="392033"/>
    <lineage>
        <taxon>Eukaryota</taxon>
        <taxon>Metazoa</taxon>
        <taxon>Spiralia</taxon>
        <taxon>Gnathifera</taxon>
        <taxon>Rotifera</taxon>
        <taxon>Eurotatoria</taxon>
        <taxon>Bdelloidea</taxon>
        <taxon>Philodinida</taxon>
        <taxon>Philodinidae</taxon>
        <taxon>Rotaria</taxon>
    </lineage>
</organism>
<dbReference type="AlphaFoldDB" id="A0A815ZW56"/>
<sequence>MSSINQYELLKINGSWKDRLKYILSLTDKNDIEKHLKESSKSSYDDLKMLISLSLSTKNEKNLFDIFKNNSLPTQQRASAGQRWILLQKDPKQIQNFIVESINDKSLPRYLKHQILKDLHRIDCLKKSSSFFYDLACHLTESNNHDQYNIDAYLVPYCKYDQIIDLLSRWSLKRFEQINLSSAFYFKLIRYQPLIIIHLMKADLNEYKNDYEKFSNYFNKKYKTFELISKKEPKTLMNLTIEYLNQLEKHKRFLPYFIHCNSTYFFEKCPEEMIQIITIIASNQPGQMKYASSWSNDGYDFSSLQISRSFSIENYVRLFLVLYDTCKWSSNYTIVDIIIEKHIGKELFLKKLLKEGNEENLRLFQMYPEFTTPLSIHILSQSERDRAVDDKERLSFLRYQLMTQEIFDKFLSLFKKTGSDVN</sequence>
<dbReference type="EMBL" id="CAJNOH010003157">
    <property type="protein sequence ID" value="CAF1325701.1"/>
    <property type="molecule type" value="Genomic_DNA"/>
</dbReference>
<keyword evidence="4" id="KW-1185">Reference proteome</keyword>
<proteinExistence type="predicted"/>
<feature type="domain" description="RGS" evidence="1">
    <location>
        <begin position="334"/>
        <end position="412"/>
    </location>
</feature>
<name>A0A815ZW56_9BILA</name>
<evidence type="ECO:0000313" key="4">
    <source>
        <dbReference type="Proteomes" id="UP000663870"/>
    </source>
</evidence>
<evidence type="ECO:0000259" key="1">
    <source>
        <dbReference type="PROSITE" id="PS50132"/>
    </source>
</evidence>
<dbReference type="InterPro" id="IPR016137">
    <property type="entry name" value="RGS"/>
</dbReference>
<evidence type="ECO:0000313" key="3">
    <source>
        <dbReference type="EMBL" id="CAF1588438.1"/>
    </source>
</evidence>
<gene>
    <name evidence="3" type="ORF">JXQ802_LOCUS46974</name>
    <name evidence="2" type="ORF">PYM288_LOCUS31147</name>
</gene>
<protein>
    <recommendedName>
        <fullName evidence="1">RGS domain-containing protein</fullName>
    </recommendedName>
</protein>
<dbReference type="Proteomes" id="UP000663854">
    <property type="component" value="Unassembled WGS sequence"/>
</dbReference>
<evidence type="ECO:0000313" key="2">
    <source>
        <dbReference type="EMBL" id="CAF1325701.1"/>
    </source>
</evidence>
<dbReference type="EMBL" id="CAJNOL010004451">
    <property type="protein sequence ID" value="CAF1588438.1"/>
    <property type="molecule type" value="Genomic_DNA"/>
</dbReference>
<dbReference type="Proteomes" id="UP000663870">
    <property type="component" value="Unassembled WGS sequence"/>
</dbReference>
<reference evidence="3" key="1">
    <citation type="submission" date="2021-02" db="EMBL/GenBank/DDBJ databases">
        <authorList>
            <person name="Nowell W R."/>
        </authorList>
    </citation>
    <scope>NUCLEOTIDE SEQUENCE</scope>
</reference>